<dbReference type="AlphaFoldDB" id="A0A7R8ZIF3"/>
<feature type="region of interest" description="Disordered" evidence="1">
    <location>
        <begin position="638"/>
        <end position="722"/>
    </location>
</feature>
<name>A0A7R8ZIF3_9CRUS</name>
<dbReference type="SMART" id="SM00451">
    <property type="entry name" value="ZnF_U1"/>
    <property type="match status" value="2"/>
</dbReference>
<feature type="compositionally biased region" description="Basic and acidic residues" evidence="1">
    <location>
        <begin position="333"/>
        <end position="344"/>
    </location>
</feature>
<feature type="region of interest" description="Disordered" evidence="1">
    <location>
        <begin position="215"/>
        <end position="288"/>
    </location>
</feature>
<dbReference type="Pfam" id="PF12874">
    <property type="entry name" value="zf-met"/>
    <property type="match status" value="2"/>
</dbReference>
<dbReference type="InterPro" id="IPR036236">
    <property type="entry name" value="Znf_C2H2_sf"/>
</dbReference>
<dbReference type="EMBL" id="OB660475">
    <property type="protein sequence ID" value="CAD7224965.1"/>
    <property type="molecule type" value="Genomic_DNA"/>
</dbReference>
<organism evidence="2">
    <name type="scientific">Cyprideis torosa</name>
    <dbReference type="NCBI Taxonomy" id="163714"/>
    <lineage>
        <taxon>Eukaryota</taxon>
        <taxon>Metazoa</taxon>
        <taxon>Ecdysozoa</taxon>
        <taxon>Arthropoda</taxon>
        <taxon>Crustacea</taxon>
        <taxon>Oligostraca</taxon>
        <taxon>Ostracoda</taxon>
        <taxon>Podocopa</taxon>
        <taxon>Podocopida</taxon>
        <taxon>Cytherocopina</taxon>
        <taxon>Cytheroidea</taxon>
        <taxon>Cytherideidae</taxon>
        <taxon>Cyprideis</taxon>
    </lineage>
</organism>
<dbReference type="Gene3D" id="3.30.160.60">
    <property type="entry name" value="Classic Zinc Finger"/>
    <property type="match status" value="2"/>
</dbReference>
<proteinExistence type="predicted"/>
<dbReference type="GO" id="GO:0003676">
    <property type="term" value="F:nucleic acid binding"/>
    <property type="evidence" value="ECO:0007669"/>
    <property type="project" value="InterPro"/>
</dbReference>
<dbReference type="InterPro" id="IPR052644">
    <property type="entry name" value="ZMAT3"/>
</dbReference>
<dbReference type="InterPro" id="IPR013087">
    <property type="entry name" value="Znf_C2H2_type"/>
</dbReference>
<evidence type="ECO:0000256" key="1">
    <source>
        <dbReference type="SAM" id="MobiDB-lite"/>
    </source>
</evidence>
<dbReference type="GO" id="GO:0008270">
    <property type="term" value="F:zinc ion binding"/>
    <property type="evidence" value="ECO:0007669"/>
    <property type="project" value="InterPro"/>
</dbReference>
<protein>
    <submittedName>
        <fullName evidence="2">Uncharacterized protein</fullName>
    </submittedName>
</protein>
<dbReference type="OrthoDB" id="434647at2759"/>
<feature type="region of interest" description="Disordered" evidence="1">
    <location>
        <begin position="169"/>
        <end position="193"/>
    </location>
</feature>
<gene>
    <name evidence="2" type="ORF">CTOB1V02_LOCUS2914</name>
</gene>
<evidence type="ECO:0000313" key="2">
    <source>
        <dbReference type="EMBL" id="CAD7224965.1"/>
    </source>
</evidence>
<dbReference type="PANTHER" id="PTHR46786">
    <property type="entry name" value="ZINC FINGER MATRIN-TYPE PROTEIN 3"/>
    <property type="match status" value="1"/>
</dbReference>
<feature type="region of interest" description="Disordered" evidence="1">
    <location>
        <begin position="325"/>
        <end position="391"/>
    </location>
</feature>
<reference evidence="2" key="1">
    <citation type="submission" date="2020-11" db="EMBL/GenBank/DDBJ databases">
        <authorList>
            <person name="Tran Van P."/>
        </authorList>
    </citation>
    <scope>NUCLEOTIDE SEQUENCE</scope>
</reference>
<feature type="region of interest" description="Disordered" evidence="1">
    <location>
        <begin position="1"/>
        <end position="45"/>
    </location>
</feature>
<accession>A0A7R8ZIF3</accession>
<feature type="compositionally biased region" description="Basic residues" evidence="1">
    <location>
        <begin position="652"/>
        <end position="661"/>
    </location>
</feature>
<feature type="compositionally biased region" description="Polar residues" evidence="1">
    <location>
        <begin position="664"/>
        <end position="682"/>
    </location>
</feature>
<sequence>MEPTTSSSGGLGRPYAPPPFPFNFSQPPPHFYPYPPPDVNQSHPPPQFSLCGSFVSHYTREVSPHSTESGRLPSTILDDVSSVPPPITCVPKNHMCSFFDLSQPPPPYTPIIPDDIVVPQPMPPQEDSPSLITGQIAKLLNSPCLRQRTPSPFDPTAAFSSPSCQRPYFDNAYSLPPPPPTPEPFDNAYSVPLPHPSDSSSFLSNFPVASRLGEARLPSGSEEPQKQVNGTDSKTRRHSGFNHQPQSRDNRPRWNGAPGRGGISKFRWKVWPAAPPPSRSVDRKSGAEKVPDYSLPTYVSPQGAFEVQLTSNFYRRRQFIRELTNGNNAVPNRHSETVSVESRRTNSSGAAPAEHKPKPQTNGPSYIEPPDVKPPGEEDIPDRDLMPPPGGLSAMRVKYSGMPKELEDMLQASQCQLCMIRLNSMIQARMHYESRIHHKKVKQYMIRYCREQGIRLPPAFRSERKPVDLRRYQEATAGSVLHQNGTQNDAEELYCKICQVMFSSSLSAQQHYLGRNHARRIEMKPPLRTGFYNAESGRWQPTTDEEKTDEELLRPWPVTKPGVVRDINGFVVPVTVVGQLNPRRARYTCDACKISLNVGENFLVHICPHRYLANNRNANGRMCNGMVPGSRPGMLEDAVEEDTADPAFTPRNKGKAKRRRDKSGASTQSAASSEPSDDTTLPSPILETVPGMCMGSRDVDIGPTDPPNLHLLPLSKPTSNLA</sequence>
<dbReference type="InterPro" id="IPR003604">
    <property type="entry name" value="Matrin/U1-like-C_Znf_C2H2"/>
</dbReference>
<dbReference type="SUPFAM" id="SSF57667">
    <property type="entry name" value="beta-beta-alpha zinc fingers"/>
    <property type="match status" value="2"/>
</dbReference>
<dbReference type="PANTHER" id="PTHR46786:SF1">
    <property type="entry name" value="ZINC FINGER MATRIN-TYPE PROTEIN 3"/>
    <property type="match status" value="1"/>
</dbReference>
<feature type="compositionally biased region" description="Pro residues" evidence="1">
    <location>
        <begin position="15"/>
        <end position="45"/>
    </location>
</feature>